<accession>A0A1A9VGX0</accession>
<protein>
    <submittedName>
        <fullName evidence="1">Uncharacterized protein</fullName>
    </submittedName>
</protein>
<evidence type="ECO:0000313" key="1">
    <source>
        <dbReference type="EnsemblMetazoa" id="GAUT036816-PA"/>
    </source>
</evidence>
<name>A0A1A9VGX0_GLOAU</name>
<organism evidence="1 2">
    <name type="scientific">Glossina austeni</name>
    <name type="common">Savannah tsetse fly</name>
    <dbReference type="NCBI Taxonomy" id="7395"/>
    <lineage>
        <taxon>Eukaryota</taxon>
        <taxon>Metazoa</taxon>
        <taxon>Ecdysozoa</taxon>
        <taxon>Arthropoda</taxon>
        <taxon>Hexapoda</taxon>
        <taxon>Insecta</taxon>
        <taxon>Pterygota</taxon>
        <taxon>Neoptera</taxon>
        <taxon>Endopterygota</taxon>
        <taxon>Diptera</taxon>
        <taxon>Brachycera</taxon>
        <taxon>Muscomorpha</taxon>
        <taxon>Hippoboscoidea</taxon>
        <taxon>Glossinidae</taxon>
        <taxon>Glossina</taxon>
    </lineage>
</organism>
<dbReference type="Proteomes" id="UP000078200">
    <property type="component" value="Unassembled WGS sequence"/>
</dbReference>
<keyword evidence="2" id="KW-1185">Reference proteome</keyword>
<sequence>MMCLHVFWYACRKAPVDKEQAFRDRFLGLCFVDVHKHGDSQTQRIRESEIGRLTDLLTDWKVFAHVSLHYNCFRTLIIAQNKLNLPVFPGTADPPGFVMKFTTLLFLIFPLVMYISNHRRYLVPGFKSIISVPVVLSRLATLKTLESSLPEEFGSKPSKSNSICDVAIRSSGGANICCSHLVVSLLGPLALRRFLYNYLINRRFLYTYLMNLKIKCYNGIDIGT</sequence>
<evidence type="ECO:0000313" key="2">
    <source>
        <dbReference type="Proteomes" id="UP000078200"/>
    </source>
</evidence>
<proteinExistence type="predicted"/>
<dbReference type="EnsemblMetazoa" id="GAUT036816-RA">
    <property type="protein sequence ID" value="GAUT036816-PA"/>
    <property type="gene ID" value="GAUT036816"/>
</dbReference>
<reference evidence="1" key="1">
    <citation type="submission" date="2020-05" db="UniProtKB">
        <authorList>
            <consortium name="EnsemblMetazoa"/>
        </authorList>
    </citation>
    <scope>IDENTIFICATION</scope>
    <source>
        <strain evidence="1">TTRI</strain>
    </source>
</reference>
<dbReference type="VEuPathDB" id="VectorBase:GAUT036816"/>
<dbReference type="AlphaFoldDB" id="A0A1A9VGX0"/>